<feature type="transmembrane region" description="Helical" evidence="2">
    <location>
        <begin position="84"/>
        <end position="117"/>
    </location>
</feature>
<dbReference type="AlphaFoldDB" id="A0A5B8S332"/>
<keyword evidence="2" id="KW-0812">Transmembrane</keyword>
<organism evidence="4 5">
    <name type="scientific">Novosphingobium ginsenosidimutans</name>
    <dbReference type="NCBI Taxonomy" id="1176536"/>
    <lineage>
        <taxon>Bacteria</taxon>
        <taxon>Pseudomonadati</taxon>
        <taxon>Pseudomonadota</taxon>
        <taxon>Alphaproteobacteria</taxon>
        <taxon>Sphingomonadales</taxon>
        <taxon>Sphingomonadaceae</taxon>
        <taxon>Novosphingobium</taxon>
    </lineage>
</organism>
<dbReference type="RefSeq" id="WP_147089701.1">
    <property type="nucleotide sequence ID" value="NZ_BAABJD010000001.1"/>
</dbReference>
<keyword evidence="2" id="KW-0472">Membrane</keyword>
<dbReference type="OrthoDB" id="9811720at2"/>
<evidence type="ECO:0000256" key="2">
    <source>
        <dbReference type="SAM" id="Phobius"/>
    </source>
</evidence>
<evidence type="ECO:0000313" key="4">
    <source>
        <dbReference type="EMBL" id="QEA15723.1"/>
    </source>
</evidence>
<dbReference type="KEGG" id="ngf:FRF71_06000"/>
<keyword evidence="5" id="KW-1185">Reference proteome</keyword>
<feature type="transmembrane region" description="Helical" evidence="2">
    <location>
        <begin position="21"/>
        <end position="44"/>
    </location>
</feature>
<sequence>MQQHTPLAATPTRMMFAGRIGWLRGAIGAGIAIALTALIGRLVLGSDPALPWLVASMGASSVLVFVLPASPLAQPWPVFGSHLVGGAIGVVVHAMLGATWLSAGLSVSLAIAAMSLLRCLHPPAGGTVLLTALSSPAVAAAGLTFLVMPLALNVLVLLAGGVVWNRLTGHSYPHRPSPQPLQPDWIGHIEDSDLDAVLAEWDEVLDVSREDLLALVHAVEGKVRARRGATASSPRQRSPRPHQAPAD</sequence>
<dbReference type="InterPro" id="IPR007065">
    <property type="entry name" value="HPP"/>
</dbReference>
<feature type="transmembrane region" description="Helical" evidence="2">
    <location>
        <begin position="50"/>
        <end position="72"/>
    </location>
</feature>
<evidence type="ECO:0000256" key="1">
    <source>
        <dbReference type="SAM" id="MobiDB-lite"/>
    </source>
</evidence>
<dbReference type="Pfam" id="PF04982">
    <property type="entry name" value="TM_HPP"/>
    <property type="match status" value="1"/>
</dbReference>
<dbReference type="PANTHER" id="PTHR33741:SF5">
    <property type="entry name" value="TRANSMEMBRANE PROTEIN DDB_G0269096-RELATED"/>
    <property type="match status" value="1"/>
</dbReference>
<gene>
    <name evidence="4" type="ORF">FRF71_06000</name>
</gene>
<dbReference type="InterPro" id="IPR058581">
    <property type="entry name" value="TM_HPP"/>
</dbReference>
<feature type="domain" description="HPP transmembrane region" evidence="3">
    <location>
        <begin position="22"/>
        <end position="173"/>
    </location>
</feature>
<feature type="region of interest" description="Disordered" evidence="1">
    <location>
        <begin position="225"/>
        <end position="247"/>
    </location>
</feature>
<dbReference type="PANTHER" id="PTHR33741">
    <property type="entry name" value="TRANSMEMBRANE PROTEIN DDB_G0269096-RELATED"/>
    <property type="match status" value="1"/>
</dbReference>
<protein>
    <submittedName>
        <fullName evidence="4">HPP family protein</fullName>
    </submittedName>
</protein>
<proteinExistence type="predicted"/>
<accession>A0A5B8S332</accession>
<keyword evidence="2" id="KW-1133">Transmembrane helix</keyword>
<dbReference type="Proteomes" id="UP000321172">
    <property type="component" value="Chromosome"/>
</dbReference>
<reference evidence="4 5" key="1">
    <citation type="journal article" date="2013" name="J. Microbiol. Biotechnol.">
        <title>Novosphingobium ginsenosidimutans sp. nov., with the ability to convert ginsenoside.</title>
        <authorList>
            <person name="Kim J.K."/>
            <person name="He D."/>
            <person name="Liu Q.M."/>
            <person name="Park H.Y."/>
            <person name="Jung M.S."/>
            <person name="Yoon M.H."/>
            <person name="Kim S.C."/>
            <person name="Im W.T."/>
        </authorList>
    </citation>
    <scope>NUCLEOTIDE SEQUENCE [LARGE SCALE GENOMIC DNA]</scope>
    <source>
        <strain evidence="4 5">FW-6</strain>
    </source>
</reference>
<evidence type="ECO:0000313" key="5">
    <source>
        <dbReference type="Proteomes" id="UP000321172"/>
    </source>
</evidence>
<name>A0A5B8S332_9SPHN</name>
<evidence type="ECO:0000259" key="3">
    <source>
        <dbReference type="Pfam" id="PF04982"/>
    </source>
</evidence>
<feature type="transmembrane region" description="Helical" evidence="2">
    <location>
        <begin position="137"/>
        <end position="164"/>
    </location>
</feature>
<dbReference type="EMBL" id="CP042345">
    <property type="protein sequence ID" value="QEA15723.1"/>
    <property type="molecule type" value="Genomic_DNA"/>
</dbReference>